<proteinExistence type="predicted"/>
<accession>A0A174HDJ8</accession>
<dbReference type="Proteomes" id="UP000095645">
    <property type="component" value="Unassembled WGS sequence"/>
</dbReference>
<dbReference type="AlphaFoldDB" id="A0A174HDJ8"/>
<evidence type="ECO:0000313" key="2">
    <source>
        <dbReference type="Proteomes" id="UP000095645"/>
    </source>
</evidence>
<gene>
    <name evidence="1" type="ORF">ERS852476_03706</name>
</gene>
<dbReference type="RefSeq" id="WP_008707318.1">
    <property type="nucleotide sequence ID" value="NZ_CYZP01000061.1"/>
</dbReference>
<organism evidence="1 2">
    <name type="scientific">Blautia obeum</name>
    <dbReference type="NCBI Taxonomy" id="40520"/>
    <lineage>
        <taxon>Bacteria</taxon>
        <taxon>Bacillati</taxon>
        <taxon>Bacillota</taxon>
        <taxon>Clostridia</taxon>
        <taxon>Lachnospirales</taxon>
        <taxon>Lachnospiraceae</taxon>
        <taxon>Blautia</taxon>
    </lineage>
</organism>
<evidence type="ECO:0000313" key="1">
    <source>
        <dbReference type="EMBL" id="CUO71089.1"/>
    </source>
</evidence>
<dbReference type="GeneID" id="75079907"/>
<protein>
    <submittedName>
        <fullName evidence="1">Uncharacterized protein</fullName>
    </submittedName>
</protein>
<dbReference type="EMBL" id="CYZP01000061">
    <property type="protein sequence ID" value="CUO71089.1"/>
    <property type="molecule type" value="Genomic_DNA"/>
</dbReference>
<reference evidence="1 2" key="1">
    <citation type="submission" date="2015-09" db="EMBL/GenBank/DDBJ databases">
        <authorList>
            <consortium name="Pathogen Informatics"/>
        </authorList>
    </citation>
    <scope>NUCLEOTIDE SEQUENCE [LARGE SCALE GENOMIC DNA]</scope>
    <source>
        <strain evidence="1 2">2789STDY5834861</strain>
    </source>
</reference>
<sequence length="58" mass="6863">MSDERKRENEEEKLKDFFHNVIGIKSEAVLEVLAENSEICKLKAKTLLMKENEKVKLW</sequence>
<name>A0A174HDJ8_9FIRM</name>